<dbReference type="Proteomes" id="UP000295511">
    <property type="component" value="Unassembled WGS sequence"/>
</dbReference>
<organism evidence="2 3">
    <name type="scientific">Arthrobacter terricola</name>
    <dbReference type="NCBI Taxonomy" id="2547396"/>
    <lineage>
        <taxon>Bacteria</taxon>
        <taxon>Bacillati</taxon>
        <taxon>Actinomycetota</taxon>
        <taxon>Actinomycetes</taxon>
        <taxon>Micrococcales</taxon>
        <taxon>Micrococcaceae</taxon>
        <taxon>Arthrobacter</taxon>
    </lineage>
</organism>
<protein>
    <submittedName>
        <fullName evidence="2">Uncharacterized protein</fullName>
    </submittedName>
</protein>
<keyword evidence="1" id="KW-0812">Transmembrane</keyword>
<feature type="transmembrane region" description="Helical" evidence="1">
    <location>
        <begin position="6"/>
        <end position="24"/>
    </location>
</feature>
<keyword evidence="1" id="KW-1133">Transmembrane helix</keyword>
<accession>A0A4V2ZSA8</accession>
<sequence>MDSTQQFVLALLSIGGGMATLEIIKGLIKLANGTAGRERIRNVTLKDQRNEAWADAEKERTRADRMQARADREARNRNRLADYASSLRRDCTEHGMDLDKLRAWPVLEAEPVQDEERG</sequence>
<comment type="caution">
    <text evidence="2">The sequence shown here is derived from an EMBL/GenBank/DDBJ whole genome shotgun (WGS) entry which is preliminary data.</text>
</comment>
<dbReference type="RefSeq" id="WP_133205797.1">
    <property type="nucleotide sequence ID" value="NZ_SMRU01000025.1"/>
</dbReference>
<evidence type="ECO:0000313" key="3">
    <source>
        <dbReference type="Proteomes" id="UP000295511"/>
    </source>
</evidence>
<name>A0A4V2ZSA8_9MICC</name>
<keyword evidence="3" id="KW-1185">Reference proteome</keyword>
<gene>
    <name evidence="2" type="ORF">E1809_18920</name>
</gene>
<proteinExistence type="predicted"/>
<evidence type="ECO:0000256" key="1">
    <source>
        <dbReference type="SAM" id="Phobius"/>
    </source>
</evidence>
<dbReference type="OrthoDB" id="5024054at2"/>
<evidence type="ECO:0000313" key="2">
    <source>
        <dbReference type="EMBL" id="TDF92054.1"/>
    </source>
</evidence>
<dbReference type="AlphaFoldDB" id="A0A4V2ZSA8"/>
<dbReference type="EMBL" id="SMRU01000025">
    <property type="protein sequence ID" value="TDF92054.1"/>
    <property type="molecule type" value="Genomic_DNA"/>
</dbReference>
<reference evidence="2 3" key="1">
    <citation type="submission" date="2019-03" db="EMBL/GenBank/DDBJ databases">
        <title>Whole genome sequence of Arthrobacter sp JH1-1.</title>
        <authorList>
            <person name="Trinh H.N."/>
        </authorList>
    </citation>
    <scope>NUCLEOTIDE SEQUENCE [LARGE SCALE GENOMIC DNA]</scope>
    <source>
        <strain evidence="2 3">JH1-1</strain>
    </source>
</reference>
<keyword evidence="1" id="KW-0472">Membrane</keyword>